<dbReference type="PANTHER" id="PTHR24559:SF435">
    <property type="entry name" value="RIBONUCLEASE H"/>
    <property type="match status" value="1"/>
</dbReference>
<dbReference type="SUPFAM" id="SSF56672">
    <property type="entry name" value="DNA/RNA polymerases"/>
    <property type="match status" value="1"/>
</dbReference>
<evidence type="ECO:0000256" key="1">
    <source>
        <dbReference type="ARBA" id="ARBA00010879"/>
    </source>
</evidence>
<evidence type="ECO:0000259" key="3">
    <source>
        <dbReference type="PROSITE" id="PS50878"/>
    </source>
</evidence>
<dbReference type="Gene3D" id="3.30.70.270">
    <property type="match status" value="1"/>
</dbReference>
<proteinExistence type="inferred from homology"/>
<feature type="domain" description="Reverse transcriptase" evidence="3">
    <location>
        <begin position="1"/>
        <end position="179"/>
    </location>
</feature>
<dbReference type="InterPro" id="IPR043128">
    <property type="entry name" value="Rev_trsase/Diguanyl_cyclase"/>
</dbReference>
<keyword evidence="5" id="KW-1185">Reference proteome</keyword>
<dbReference type="Gene3D" id="3.10.10.10">
    <property type="entry name" value="HIV Type 1 Reverse Transcriptase, subunit A, domain 1"/>
    <property type="match status" value="1"/>
</dbReference>
<name>A0AAD7WIG7_9TELE</name>
<accession>A0AAD7WIG7</accession>
<dbReference type="InterPro" id="IPR043502">
    <property type="entry name" value="DNA/RNA_pol_sf"/>
</dbReference>
<dbReference type="GO" id="GO:0004523">
    <property type="term" value="F:RNA-DNA hybrid ribonuclease activity"/>
    <property type="evidence" value="ECO:0007669"/>
    <property type="project" value="UniProtKB-EC"/>
</dbReference>
<sequence>MAAGIVQPSDGLWVSPSMLVRKKDGSLWFCVDYCHLNDVTRKNSYLLPRIDALDSVAGSTWFSALDLCSVYWQVPLSPSARPMTTFTIGRGLWEFNIMPFWLCNSPARFERLMEKVLQLVPTSACMVFLGNILVHGSTYTAALDNLRTVFKQITKANLRLNPAKCSLFCRQTIFLGHVVSDRGESPPTQQKWRQWKSGHLQHQQEGCAVSWA</sequence>
<dbReference type="EMBL" id="JAINUG010000093">
    <property type="protein sequence ID" value="KAJ8398038.1"/>
    <property type="molecule type" value="Genomic_DNA"/>
</dbReference>
<dbReference type="PROSITE" id="PS50878">
    <property type="entry name" value="RT_POL"/>
    <property type="match status" value="1"/>
</dbReference>
<evidence type="ECO:0000256" key="2">
    <source>
        <dbReference type="ARBA" id="ARBA00012180"/>
    </source>
</evidence>
<organism evidence="4 5">
    <name type="scientific">Aldrovandia affinis</name>
    <dbReference type="NCBI Taxonomy" id="143900"/>
    <lineage>
        <taxon>Eukaryota</taxon>
        <taxon>Metazoa</taxon>
        <taxon>Chordata</taxon>
        <taxon>Craniata</taxon>
        <taxon>Vertebrata</taxon>
        <taxon>Euteleostomi</taxon>
        <taxon>Actinopterygii</taxon>
        <taxon>Neopterygii</taxon>
        <taxon>Teleostei</taxon>
        <taxon>Notacanthiformes</taxon>
        <taxon>Halosauridae</taxon>
        <taxon>Aldrovandia</taxon>
    </lineage>
</organism>
<evidence type="ECO:0000313" key="5">
    <source>
        <dbReference type="Proteomes" id="UP001221898"/>
    </source>
</evidence>
<comment type="caution">
    <text evidence="4">The sequence shown here is derived from an EMBL/GenBank/DDBJ whole genome shotgun (WGS) entry which is preliminary data.</text>
</comment>
<dbReference type="InterPro" id="IPR000477">
    <property type="entry name" value="RT_dom"/>
</dbReference>
<protein>
    <recommendedName>
        <fullName evidence="2">ribonuclease H</fullName>
        <ecNumber evidence="2">3.1.26.4</ecNumber>
    </recommendedName>
</protein>
<comment type="similarity">
    <text evidence="1">Belongs to the beta type-B retroviral polymerase family. HERV class-II K(HML-2) pol subfamily.</text>
</comment>
<gene>
    <name evidence="4" type="ORF">AAFF_G00431150</name>
</gene>
<dbReference type="InterPro" id="IPR053134">
    <property type="entry name" value="RNA-dir_DNA_polymerase"/>
</dbReference>
<dbReference type="Proteomes" id="UP001221898">
    <property type="component" value="Unassembled WGS sequence"/>
</dbReference>
<dbReference type="EC" id="3.1.26.4" evidence="2"/>
<evidence type="ECO:0000313" key="4">
    <source>
        <dbReference type="EMBL" id="KAJ8398038.1"/>
    </source>
</evidence>
<dbReference type="CDD" id="cd01647">
    <property type="entry name" value="RT_LTR"/>
    <property type="match status" value="1"/>
</dbReference>
<dbReference type="Pfam" id="PF00078">
    <property type="entry name" value="RVT_1"/>
    <property type="match status" value="1"/>
</dbReference>
<reference evidence="4" key="1">
    <citation type="journal article" date="2023" name="Science">
        <title>Genome structures resolve the early diversification of teleost fishes.</title>
        <authorList>
            <person name="Parey E."/>
            <person name="Louis A."/>
            <person name="Montfort J."/>
            <person name="Bouchez O."/>
            <person name="Roques C."/>
            <person name="Iampietro C."/>
            <person name="Lluch J."/>
            <person name="Castinel A."/>
            <person name="Donnadieu C."/>
            <person name="Desvignes T."/>
            <person name="Floi Bucao C."/>
            <person name="Jouanno E."/>
            <person name="Wen M."/>
            <person name="Mejri S."/>
            <person name="Dirks R."/>
            <person name="Jansen H."/>
            <person name="Henkel C."/>
            <person name="Chen W.J."/>
            <person name="Zahm M."/>
            <person name="Cabau C."/>
            <person name="Klopp C."/>
            <person name="Thompson A.W."/>
            <person name="Robinson-Rechavi M."/>
            <person name="Braasch I."/>
            <person name="Lecointre G."/>
            <person name="Bobe J."/>
            <person name="Postlethwait J.H."/>
            <person name="Berthelot C."/>
            <person name="Roest Crollius H."/>
            <person name="Guiguen Y."/>
        </authorList>
    </citation>
    <scope>NUCLEOTIDE SEQUENCE</scope>
    <source>
        <strain evidence="4">NC1722</strain>
    </source>
</reference>
<dbReference type="PANTHER" id="PTHR24559">
    <property type="entry name" value="TRANSPOSON TY3-I GAG-POL POLYPROTEIN"/>
    <property type="match status" value="1"/>
</dbReference>
<dbReference type="AlphaFoldDB" id="A0AAD7WIG7"/>